<dbReference type="Proteomes" id="UP000255163">
    <property type="component" value="Unassembled WGS sequence"/>
</dbReference>
<dbReference type="InterPro" id="IPR019701">
    <property type="entry name" value="Phage_P22_NinX"/>
</dbReference>
<proteinExistence type="predicted"/>
<dbReference type="Pfam" id="PF10765">
    <property type="entry name" value="Phage_P22_NinX"/>
    <property type="match status" value="1"/>
</dbReference>
<sequence length="113" mass="12215">MDYSGLHDAEINMKVCAALGLGLSSYARIIRQGDASILLDDNKTLVDYCNNPADAWPIIFSNRIGIVPGTATDKWAAHHGDWNIATADANPLRAAMTVFLLMQESANVQDNPA</sequence>
<dbReference type="AlphaFoldDB" id="A0A376F6S5"/>
<protein>
    <submittedName>
        <fullName evidence="1">Protein of uncharacterized function (DUF2591)</fullName>
    </submittedName>
</protein>
<name>A0A376F6S5_ENTAS</name>
<gene>
    <name evidence="1" type="ORF">NCTC12123_01576</name>
</gene>
<organism evidence="1 2">
    <name type="scientific">Enterobacter asburiae</name>
    <dbReference type="NCBI Taxonomy" id="61645"/>
    <lineage>
        <taxon>Bacteria</taxon>
        <taxon>Pseudomonadati</taxon>
        <taxon>Pseudomonadota</taxon>
        <taxon>Gammaproteobacteria</taxon>
        <taxon>Enterobacterales</taxon>
        <taxon>Enterobacteriaceae</taxon>
        <taxon>Enterobacter</taxon>
        <taxon>Enterobacter cloacae complex</taxon>
    </lineage>
</organism>
<reference evidence="1 2" key="1">
    <citation type="submission" date="2018-06" db="EMBL/GenBank/DDBJ databases">
        <authorList>
            <consortium name="Pathogen Informatics"/>
            <person name="Doyle S."/>
        </authorList>
    </citation>
    <scope>NUCLEOTIDE SEQUENCE [LARGE SCALE GENOMIC DNA]</scope>
    <source>
        <strain evidence="1 2">NCTC12123</strain>
    </source>
</reference>
<evidence type="ECO:0000313" key="2">
    <source>
        <dbReference type="Proteomes" id="UP000255163"/>
    </source>
</evidence>
<accession>A0A376F6S5</accession>
<evidence type="ECO:0000313" key="1">
    <source>
        <dbReference type="EMBL" id="STD19928.1"/>
    </source>
</evidence>
<dbReference type="EMBL" id="UFYI01000007">
    <property type="protein sequence ID" value="STD19928.1"/>
    <property type="molecule type" value="Genomic_DNA"/>
</dbReference>